<dbReference type="HAMAP" id="MF_01588">
    <property type="entry name" value="DNA_ligase_A"/>
    <property type="match status" value="1"/>
</dbReference>
<dbReference type="InterPro" id="IPR001679">
    <property type="entry name" value="DNA_ligase"/>
</dbReference>
<dbReference type="NCBIfam" id="TIGR00575">
    <property type="entry name" value="dnlj"/>
    <property type="match status" value="1"/>
</dbReference>
<protein>
    <recommendedName>
        <fullName evidence="12 13">DNA ligase</fullName>
        <ecNumber evidence="12 13">6.5.1.2</ecNumber>
    </recommendedName>
    <alternativeName>
        <fullName evidence="12">Polydeoxyribonucleotide synthase [NAD(+)]</fullName>
    </alternativeName>
</protein>
<feature type="binding site" evidence="12">
    <location>
        <position position="543"/>
    </location>
    <ligand>
        <name>Zn(2+)</name>
        <dbReference type="ChEBI" id="CHEBI:29105"/>
    </ligand>
</feature>
<keyword evidence="4 12" id="KW-0479">Metal-binding</keyword>
<feature type="compositionally biased region" description="Basic and acidic residues" evidence="14">
    <location>
        <begin position="1"/>
        <end position="15"/>
    </location>
</feature>
<dbReference type="PANTHER" id="PTHR23389:SF9">
    <property type="entry name" value="DNA LIGASE"/>
    <property type="match status" value="1"/>
</dbReference>
<dbReference type="Proteomes" id="UP000193207">
    <property type="component" value="Unassembled WGS sequence"/>
</dbReference>
<dbReference type="InterPro" id="IPR010994">
    <property type="entry name" value="RuvA_2-like"/>
</dbReference>
<feature type="binding site" evidence="12">
    <location>
        <begin position="139"/>
        <end position="143"/>
    </location>
    <ligand>
        <name>NAD(+)</name>
        <dbReference type="ChEBI" id="CHEBI:57540"/>
    </ligand>
</feature>
<dbReference type="Gene3D" id="3.30.470.30">
    <property type="entry name" value="DNA ligase/mRNA capping enzyme"/>
    <property type="match status" value="1"/>
</dbReference>
<evidence type="ECO:0000256" key="12">
    <source>
        <dbReference type="HAMAP-Rule" id="MF_01588"/>
    </source>
</evidence>
<dbReference type="InterPro" id="IPR001357">
    <property type="entry name" value="BRCT_dom"/>
</dbReference>
<dbReference type="InterPro" id="IPR013840">
    <property type="entry name" value="DNAligase_N"/>
</dbReference>
<evidence type="ECO:0000256" key="3">
    <source>
        <dbReference type="ARBA" id="ARBA00022705"/>
    </source>
</evidence>
<dbReference type="FunFam" id="3.30.470.30:FF:000001">
    <property type="entry name" value="DNA ligase"/>
    <property type="match status" value="1"/>
</dbReference>
<name>A0A1X6YNT8_9RHOB</name>
<keyword evidence="5 12" id="KW-0227">DNA damage</keyword>
<feature type="binding site" evidence="12">
    <location>
        <position position="222"/>
    </location>
    <ligand>
        <name>NAD(+)</name>
        <dbReference type="ChEBI" id="CHEBI:57540"/>
    </ligand>
</feature>
<dbReference type="CDD" id="cd00114">
    <property type="entry name" value="LIGANc"/>
    <property type="match status" value="1"/>
</dbReference>
<comment type="catalytic activity">
    <reaction evidence="11 12 13">
        <text>NAD(+) + (deoxyribonucleotide)n-3'-hydroxyl + 5'-phospho-(deoxyribonucleotide)m = (deoxyribonucleotide)n+m + AMP + beta-nicotinamide D-nucleotide.</text>
        <dbReference type="EC" id="6.5.1.2"/>
    </reaction>
</comment>
<dbReference type="GO" id="GO:0005829">
    <property type="term" value="C:cytosol"/>
    <property type="evidence" value="ECO:0007669"/>
    <property type="project" value="TreeGrafter"/>
</dbReference>
<evidence type="ECO:0000256" key="6">
    <source>
        <dbReference type="ARBA" id="ARBA00022833"/>
    </source>
</evidence>
<dbReference type="InterPro" id="IPR013839">
    <property type="entry name" value="DNAligase_adenylation"/>
</dbReference>
<dbReference type="GO" id="GO:0006281">
    <property type="term" value="P:DNA repair"/>
    <property type="evidence" value="ECO:0007669"/>
    <property type="project" value="UniProtKB-KW"/>
</dbReference>
<dbReference type="Pfam" id="PF12826">
    <property type="entry name" value="HHH_2"/>
    <property type="match status" value="1"/>
</dbReference>
<keyword evidence="9 12" id="KW-0234">DNA repair</keyword>
<dbReference type="SUPFAM" id="SSF47781">
    <property type="entry name" value="RuvA domain 2-like"/>
    <property type="match status" value="1"/>
</dbReference>
<dbReference type="InterPro" id="IPR004149">
    <property type="entry name" value="Znf_DNAligase_C4"/>
</dbReference>
<evidence type="ECO:0000313" key="17">
    <source>
        <dbReference type="Proteomes" id="UP000193207"/>
    </source>
</evidence>
<feature type="binding site" evidence="12">
    <location>
        <position position="245"/>
    </location>
    <ligand>
        <name>NAD(+)</name>
        <dbReference type="ChEBI" id="CHEBI:57540"/>
    </ligand>
</feature>
<dbReference type="InterPro" id="IPR004150">
    <property type="entry name" value="NAD_DNA_ligase_OB"/>
</dbReference>
<dbReference type="SUPFAM" id="SSF52113">
    <property type="entry name" value="BRCT domain"/>
    <property type="match status" value="1"/>
</dbReference>
<dbReference type="Gene3D" id="1.10.287.610">
    <property type="entry name" value="Helix hairpin bin"/>
    <property type="match status" value="1"/>
</dbReference>
<feature type="binding site" evidence="12">
    <location>
        <position position="280"/>
    </location>
    <ligand>
        <name>NAD(+)</name>
        <dbReference type="ChEBI" id="CHEBI:57540"/>
    </ligand>
</feature>
<dbReference type="InterPro" id="IPR012340">
    <property type="entry name" value="NA-bd_OB-fold"/>
</dbReference>
<keyword evidence="3 12" id="KW-0235">DNA replication</keyword>
<feature type="binding site" evidence="12">
    <location>
        <position position="528"/>
    </location>
    <ligand>
        <name>Zn(2+)</name>
        <dbReference type="ChEBI" id="CHEBI:29105"/>
    </ligand>
</feature>
<keyword evidence="7 12" id="KW-0460">Magnesium</keyword>
<dbReference type="Pfam" id="PF03119">
    <property type="entry name" value="DNA_ligase_ZBD"/>
    <property type="match status" value="1"/>
</dbReference>
<feature type="binding site" evidence="12">
    <location>
        <position position="396"/>
    </location>
    <ligand>
        <name>NAD(+)</name>
        <dbReference type="ChEBI" id="CHEBI:57540"/>
    </ligand>
</feature>
<dbReference type="RefSeq" id="WP_176236583.1">
    <property type="nucleotide sequence ID" value="NZ_FWFU01000001.1"/>
</dbReference>
<dbReference type="InterPro" id="IPR036420">
    <property type="entry name" value="BRCT_dom_sf"/>
</dbReference>
<evidence type="ECO:0000313" key="16">
    <source>
        <dbReference type="EMBL" id="SLN26120.1"/>
    </source>
</evidence>
<dbReference type="Pfam" id="PF01653">
    <property type="entry name" value="DNA_ligase_aden"/>
    <property type="match status" value="1"/>
</dbReference>
<dbReference type="FunFam" id="1.10.150.20:FF:000007">
    <property type="entry name" value="DNA ligase"/>
    <property type="match status" value="1"/>
</dbReference>
<dbReference type="SUPFAM" id="SSF56091">
    <property type="entry name" value="DNA ligase/mRNA capping enzyme, catalytic domain"/>
    <property type="match status" value="1"/>
</dbReference>
<gene>
    <name evidence="12 16" type="primary">ligA</name>
    <name evidence="16" type="ORF">ROH8110_01191</name>
</gene>
<evidence type="ECO:0000256" key="5">
    <source>
        <dbReference type="ARBA" id="ARBA00022763"/>
    </source>
</evidence>
<dbReference type="SUPFAM" id="SSF50249">
    <property type="entry name" value="Nucleic acid-binding proteins"/>
    <property type="match status" value="1"/>
</dbReference>
<dbReference type="Gene3D" id="6.20.10.30">
    <property type="match status" value="1"/>
</dbReference>
<sequence length="845" mass="90035">MGRKRGQQDAKDHTGADAGAPRARDDAEGTADAPGAGDSGGDAGDDLRAADSDAAGVSAGDQAGAGDDAAAGGDAGDDADASGGEDGRERRAAQGQGFGNVAVAELTPEQAGAELERLASLLTQADRAYHGDDAPIMADADYDALVIRNREIEARFPDLKRADSPSERVGFTPSEGFSKVTHAVRMLSLGNAFDEDEIAEFDSRIRRYLGMGTGDRLTYTSEPKIDGLSLSLRYENGALVQAATRGDGAVGENVTANARTIKDIPGRLEEAPDVLEVRGEVYMAHADFAALNERQADSAQKVFANPRNAAAGSLRQLDPAITASRPLRFFAYAWGAHSEPLGETQMESIERLAALGFVTNPLTTRCDGPDEMLAQYRRIEQMRAELGYDIDGVVYKVDDIALQHRLGYRSTTPRWAIAHKFPAELAWTRLEAIDIQVGRTGALSPVARLHPVTVGGVVVSNATLHNEDYIAGRDARGNEIRGGKDIRVGDWVQVYRAGDVIPKINDVDLEKRPEGAQRYDFPKTCPECGSPAIREEGDAARRCTGGLICPAQAVEKLKHFVSRAAFDIEGLGAKQVEQFYRDGWIGEPADIFTLKDRYGPGCMTQLRNREGWGETSAGNLFEAIEDKRSIPLARLIFGLGIRHVGEVAARDLALHYRDWDAMARAVDLARPAALAHRAADEAEDAERIAAGEEGRRARIKESRESAIAALDVPDAARAAWEDLIGIDGIGAVLGLSLSDAFANDHERAAFDALCKHLTIEPPDAPASDSPVAGKTVVFTGTLEKMTRAEAKARAEALGAKVSGSVSAKTDLLVAGPGAGSKAKKAADLGVETIDEDGWLQLIGGS</sequence>
<dbReference type="GO" id="GO:0046872">
    <property type="term" value="F:metal ion binding"/>
    <property type="evidence" value="ECO:0007669"/>
    <property type="project" value="UniProtKB-KW"/>
</dbReference>
<reference evidence="16 17" key="1">
    <citation type="submission" date="2017-03" db="EMBL/GenBank/DDBJ databases">
        <authorList>
            <person name="Afonso C.L."/>
            <person name="Miller P.J."/>
            <person name="Scott M.A."/>
            <person name="Spackman E."/>
            <person name="Goraichik I."/>
            <person name="Dimitrov K.M."/>
            <person name="Suarez D.L."/>
            <person name="Swayne D.E."/>
        </authorList>
    </citation>
    <scope>NUCLEOTIDE SEQUENCE [LARGE SCALE GENOMIC DNA]</scope>
    <source>
        <strain evidence="16 17">CECT 8110</strain>
    </source>
</reference>
<comment type="function">
    <text evidence="1 12">DNA ligase that catalyzes the formation of phosphodiester linkages between 5'-phosphoryl and 3'-hydroxyl groups in double-stranded DNA using NAD as a coenzyme and as the energy source for the reaction. It is essential for DNA replication and repair of damaged DNA.</text>
</comment>
<feature type="binding site" evidence="12">
    <location>
        <begin position="188"/>
        <end position="189"/>
    </location>
    <ligand>
        <name>NAD(+)</name>
        <dbReference type="ChEBI" id="CHEBI:57540"/>
    </ligand>
</feature>
<dbReference type="PROSITE" id="PS01056">
    <property type="entry name" value="DNA_LIGASE_N2"/>
    <property type="match status" value="1"/>
</dbReference>
<dbReference type="AlphaFoldDB" id="A0A1X6YNT8"/>
<evidence type="ECO:0000256" key="10">
    <source>
        <dbReference type="ARBA" id="ARBA00023211"/>
    </source>
</evidence>
<dbReference type="Gene3D" id="2.40.50.140">
    <property type="entry name" value="Nucleic acid-binding proteins"/>
    <property type="match status" value="1"/>
</dbReference>
<dbReference type="EMBL" id="FWFU01000001">
    <property type="protein sequence ID" value="SLN26120.1"/>
    <property type="molecule type" value="Genomic_DNA"/>
</dbReference>
<feature type="binding site" evidence="12">
    <location>
        <position position="549"/>
    </location>
    <ligand>
        <name>Zn(2+)</name>
        <dbReference type="ChEBI" id="CHEBI:29105"/>
    </ligand>
</feature>
<dbReference type="SMART" id="SM00532">
    <property type="entry name" value="LIGANc"/>
    <property type="match status" value="1"/>
</dbReference>
<dbReference type="GO" id="GO:0003911">
    <property type="term" value="F:DNA ligase (NAD+) activity"/>
    <property type="evidence" value="ECO:0007669"/>
    <property type="project" value="UniProtKB-UniRule"/>
</dbReference>
<keyword evidence="6 12" id="KW-0862">Zinc</keyword>
<feature type="compositionally biased region" description="Low complexity" evidence="14">
    <location>
        <begin position="52"/>
        <end position="72"/>
    </location>
</feature>
<feature type="binding site" evidence="12">
    <location>
        <position position="525"/>
    </location>
    <ligand>
        <name>Zn(2+)</name>
        <dbReference type="ChEBI" id="CHEBI:29105"/>
    </ligand>
</feature>
<keyword evidence="10 12" id="KW-0464">Manganese</keyword>
<dbReference type="Pfam" id="PF00533">
    <property type="entry name" value="BRCT"/>
    <property type="match status" value="1"/>
</dbReference>
<evidence type="ECO:0000256" key="4">
    <source>
        <dbReference type="ARBA" id="ARBA00022723"/>
    </source>
</evidence>
<dbReference type="PANTHER" id="PTHR23389">
    <property type="entry name" value="CHROMOSOME TRANSMISSION FIDELITY FACTOR 18"/>
    <property type="match status" value="1"/>
</dbReference>
<feature type="region of interest" description="Disordered" evidence="14">
    <location>
        <begin position="1"/>
        <end position="96"/>
    </location>
</feature>
<proteinExistence type="inferred from homology"/>
<dbReference type="PROSITE" id="PS01055">
    <property type="entry name" value="DNA_LIGASE_N1"/>
    <property type="match status" value="1"/>
</dbReference>
<evidence type="ECO:0000256" key="14">
    <source>
        <dbReference type="SAM" id="MobiDB-lite"/>
    </source>
</evidence>
<dbReference type="NCBIfam" id="NF005932">
    <property type="entry name" value="PRK07956.1"/>
    <property type="match status" value="1"/>
</dbReference>
<keyword evidence="8 12" id="KW-0520">NAD</keyword>
<evidence type="ECO:0000256" key="8">
    <source>
        <dbReference type="ARBA" id="ARBA00023027"/>
    </source>
</evidence>
<evidence type="ECO:0000256" key="11">
    <source>
        <dbReference type="ARBA" id="ARBA00034005"/>
    </source>
</evidence>
<dbReference type="EC" id="6.5.1.2" evidence="12 13"/>
<keyword evidence="17" id="KW-1185">Reference proteome</keyword>
<feature type="binding site" evidence="12">
    <location>
        <position position="420"/>
    </location>
    <ligand>
        <name>NAD(+)</name>
        <dbReference type="ChEBI" id="CHEBI:57540"/>
    </ligand>
</feature>
<dbReference type="InterPro" id="IPR018239">
    <property type="entry name" value="DNA_ligase_AS"/>
</dbReference>
<accession>A0A1X6YNT8</accession>
<evidence type="ECO:0000256" key="7">
    <source>
        <dbReference type="ARBA" id="ARBA00022842"/>
    </source>
</evidence>
<feature type="active site" description="N6-AMP-lysine intermediate" evidence="12">
    <location>
        <position position="224"/>
    </location>
</feature>
<dbReference type="Gene3D" id="1.10.150.20">
    <property type="entry name" value="5' to 3' exonuclease, C-terminal subdomain"/>
    <property type="match status" value="2"/>
</dbReference>
<comment type="similarity">
    <text evidence="12">Belongs to the NAD-dependent DNA ligase family. LigA subfamily.</text>
</comment>
<dbReference type="GO" id="GO:0006260">
    <property type="term" value="P:DNA replication"/>
    <property type="evidence" value="ECO:0007669"/>
    <property type="project" value="UniProtKB-KW"/>
</dbReference>
<dbReference type="Pfam" id="PF03120">
    <property type="entry name" value="OB_DNA_ligase"/>
    <property type="match status" value="1"/>
</dbReference>
<organism evidence="16 17">
    <name type="scientific">Roseovarius halotolerans</name>
    <dbReference type="NCBI Taxonomy" id="505353"/>
    <lineage>
        <taxon>Bacteria</taxon>
        <taxon>Pseudomonadati</taxon>
        <taxon>Pseudomonadota</taxon>
        <taxon>Alphaproteobacteria</taxon>
        <taxon>Rhodobacterales</taxon>
        <taxon>Roseobacteraceae</taxon>
        <taxon>Roseovarius</taxon>
    </lineage>
</organism>
<evidence type="ECO:0000256" key="9">
    <source>
        <dbReference type="ARBA" id="ARBA00023204"/>
    </source>
</evidence>
<evidence type="ECO:0000256" key="13">
    <source>
        <dbReference type="RuleBase" id="RU000618"/>
    </source>
</evidence>
<keyword evidence="2 12" id="KW-0436">Ligase</keyword>
<evidence type="ECO:0000259" key="15">
    <source>
        <dbReference type="PROSITE" id="PS50172"/>
    </source>
</evidence>
<dbReference type="PROSITE" id="PS50172">
    <property type="entry name" value="BRCT"/>
    <property type="match status" value="1"/>
</dbReference>
<dbReference type="InterPro" id="IPR041663">
    <property type="entry name" value="DisA/LigA_HHH"/>
</dbReference>
<dbReference type="SMART" id="SM00292">
    <property type="entry name" value="BRCT"/>
    <property type="match status" value="1"/>
</dbReference>
<evidence type="ECO:0000256" key="1">
    <source>
        <dbReference type="ARBA" id="ARBA00004067"/>
    </source>
</evidence>
<dbReference type="Gene3D" id="3.40.50.10190">
    <property type="entry name" value="BRCT domain"/>
    <property type="match status" value="1"/>
</dbReference>
<dbReference type="CDD" id="cd17748">
    <property type="entry name" value="BRCT_DNA_ligase_like"/>
    <property type="match status" value="1"/>
</dbReference>
<evidence type="ECO:0000256" key="2">
    <source>
        <dbReference type="ARBA" id="ARBA00022598"/>
    </source>
</evidence>
<dbReference type="InterPro" id="IPR033136">
    <property type="entry name" value="DNA_ligase_CS"/>
</dbReference>
<comment type="cofactor">
    <cofactor evidence="12">
        <name>Mg(2+)</name>
        <dbReference type="ChEBI" id="CHEBI:18420"/>
    </cofactor>
    <cofactor evidence="12">
        <name>Mn(2+)</name>
        <dbReference type="ChEBI" id="CHEBI:29035"/>
    </cofactor>
</comment>
<feature type="domain" description="BRCT" evidence="15">
    <location>
        <begin position="766"/>
        <end position="839"/>
    </location>
</feature>